<accession>A0ABQ4F4X9</accession>
<dbReference type="RefSeq" id="WP_204283177.1">
    <property type="nucleotide sequence ID" value="NZ_BAABEJ010000001.1"/>
</dbReference>
<gene>
    <name evidence="2" type="ORF">Mam01_00330</name>
</gene>
<dbReference type="PANTHER" id="PTHR36440">
    <property type="entry name" value="PUTATIVE (AFU_ORTHOLOGUE AFUA_8G07350)-RELATED"/>
    <property type="match status" value="1"/>
</dbReference>
<dbReference type="Gene3D" id="2.60.120.10">
    <property type="entry name" value="Jelly Rolls"/>
    <property type="match status" value="1"/>
</dbReference>
<dbReference type="InterPro" id="IPR014710">
    <property type="entry name" value="RmlC-like_jellyroll"/>
</dbReference>
<name>A0ABQ4F4X9_9ACTN</name>
<dbReference type="InterPro" id="IPR011051">
    <property type="entry name" value="RmlC_Cupin_sf"/>
</dbReference>
<dbReference type="PANTHER" id="PTHR36440:SF1">
    <property type="entry name" value="PUTATIVE (AFU_ORTHOLOGUE AFUA_8G07350)-RELATED"/>
    <property type="match status" value="1"/>
</dbReference>
<proteinExistence type="predicted"/>
<sequence>MTALHLPPGAGTTHLFLGSTMTVKAGEPQTGTTALSLIEQVCPPGFATPRHVHHKDDEAFYVLSGSIEVHCGDEVWHDGPGGFVLLPRALPHAFVNRGDEPLRLLQLTWPGGFEHFAADVAAAFPSGPPNPAVLTEIAAGHGYEIVGPPPH</sequence>
<dbReference type="InterPro" id="IPR053146">
    <property type="entry name" value="QDO-like"/>
</dbReference>
<feature type="domain" description="Cupin type-2" evidence="1">
    <location>
        <begin position="41"/>
        <end position="105"/>
    </location>
</feature>
<dbReference type="Proteomes" id="UP000651728">
    <property type="component" value="Unassembled WGS sequence"/>
</dbReference>
<organism evidence="2 3">
    <name type="scientific">Microbispora amethystogenes</name>
    <dbReference type="NCBI Taxonomy" id="1427754"/>
    <lineage>
        <taxon>Bacteria</taxon>
        <taxon>Bacillati</taxon>
        <taxon>Actinomycetota</taxon>
        <taxon>Actinomycetes</taxon>
        <taxon>Streptosporangiales</taxon>
        <taxon>Streptosporangiaceae</taxon>
        <taxon>Microbispora</taxon>
    </lineage>
</organism>
<dbReference type="SUPFAM" id="SSF51182">
    <property type="entry name" value="RmlC-like cupins"/>
    <property type="match status" value="1"/>
</dbReference>
<dbReference type="InterPro" id="IPR013096">
    <property type="entry name" value="Cupin_2"/>
</dbReference>
<dbReference type="Pfam" id="PF07883">
    <property type="entry name" value="Cupin_2"/>
    <property type="match status" value="1"/>
</dbReference>
<comment type="caution">
    <text evidence="2">The sequence shown here is derived from an EMBL/GenBank/DDBJ whole genome shotgun (WGS) entry which is preliminary data.</text>
</comment>
<evidence type="ECO:0000313" key="3">
    <source>
        <dbReference type="Proteomes" id="UP000651728"/>
    </source>
</evidence>
<evidence type="ECO:0000313" key="2">
    <source>
        <dbReference type="EMBL" id="GIH29869.1"/>
    </source>
</evidence>
<reference evidence="2 3" key="1">
    <citation type="submission" date="2021-01" db="EMBL/GenBank/DDBJ databases">
        <title>Whole genome shotgun sequence of Microbispora amethystogenes NBRC 101907.</title>
        <authorList>
            <person name="Komaki H."/>
            <person name="Tamura T."/>
        </authorList>
    </citation>
    <scope>NUCLEOTIDE SEQUENCE [LARGE SCALE GENOMIC DNA]</scope>
    <source>
        <strain evidence="2 3">NBRC 101907</strain>
    </source>
</reference>
<dbReference type="EMBL" id="BOOB01000001">
    <property type="protein sequence ID" value="GIH29869.1"/>
    <property type="molecule type" value="Genomic_DNA"/>
</dbReference>
<evidence type="ECO:0000259" key="1">
    <source>
        <dbReference type="Pfam" id="PF07883"/>
    </source>
</evidence>
<keyword evidence="3" id="KW-1185">Reference proteome</keyword>
<protein>
    <recommendedName>
        <fullName evidence="1">Cupin type-2 domain-containing protein</fullName>
    </recommendedName>
</protein>